<dbReference type="InterPro" id="IPR011834">
    <property type="entry name" value="Agluc_phsphrylas"/>
</dbReference>
<protein>
    <submittedName>
        <fullName evidence="2">Uncharacterized protein</fullName>
    </submittedName>
</protein>
<gene>
    <name evidence="2" type="ORF">S01H4_31231</name>
</gene>
<dbReference type="Pfam" id="PF00343">
    <property type="entry name" value="Phosphorylase"/>
    <property type="match status" value="1"/>
</dbReference>
<evidence type="ECO:0000313" key="2">
    <source>
        <dbReference type="EMBL" id="GAG78763.1"/>
    </source>
</evidence>
<proteinExistence type="inferred from homology"/>
<dbReference type="AlphaFoldDB" id="X1B3F5"/>
<dbReference type="GO" id="GO:0030170">
    <property type="term" value="F:pyridoxal phosphate binding"/>
    <property type="evidence" value="ECO:0007669"/>
    <property type="project" value="InterPro"/>
</dbReference>
<dbReference type="NCBIfam" id="TIGR02094">
    <property type="entry name" value="more_P_ylases"/>
    <property type="match status" value="1"/>
</dbReference>
<dbReference type="InterPro" id="IPR052182">
    <property type="entry name" value="Glycogen/Maltodextrin_Phosph"/>
</dbReference>
<feature type="non-terminal residue" evidence="2">
    <location>
        <position position="1"/>
    </location>
</feature>
<name>X1B3F5_9ZZZZ</name>
<dbReference type="InterPro" id="IPR000811">
    <property type="entry name" value="Glyco_trans_35"/>
</dbReference>
<reference evidence="2" key="1">
    <citation type="journal article" date="2014" name="Front. Microbiol.">
        <title>High frequency of phylogenetically diverse reductive dehalogenase-homologous genes in deep subseafloor sedimentary metagenomes.</title>
        <authorList>
            <person name="Kawai M."/>
            <person name="Futagami T."/>
            <person name="Toyoda A."/>
            <person name="Takaki Y."/>
            <person name="Nishi S."/>
            <person name="Hori S."/>
            <person name="Arai W."/>
            <person name="Tsubouchi T."/>
            <person name="Morono Y."/>
            <person name="Uchiyama I."/>
            <person name="Ito T."/>
            <person name="Fujiyama A."/>
            <person name="Inagaki F."/>
            <person name="Takami H."/>
        </authorList>
    </citation>
    <scope>NUCLEOTIDE SEQUENCE</scope>
    <source>
        <strain evidence="2">Expedition CK06-06</strain>
    </source>
</reference>
<sequence>HYLGSYVQQLGLDWEQFLELGRDAKDDTRETFSMTVFALKLSSKANGVAKLHGQVCREMWKSVWKNMDTQDIPIFSITNGVHLETWTSRSMRRLLDKYCKIEWGKNEDDPTAWAAVQDIPDQELWDCRMMQKKRLIENIKKKIYTAYAKRGEDPQFIRDTLHALRPDVLVIGFARRFASYKRSTLIFKDKERLARILDNEDRPVILLFAGKAHPADSVGKSLIKEIVEISHSDEFRGKVIFVENYNMGIGRLLTRGVDVWLNTPHRPHEASGTSGMK</sequence>
<dbReference type="GO" id="GO:0005975">
    <property type="term" value="P:carbohydrate metabolic process"/>
    <property type="evidence" value="ECO:0007669"/>
    <property type="project" value="InterPro"/>
</dbReference>
<comment type="similarity">
    <text evidence="1">Belongs to the glycogen phosphorylase family.</text>
</comment>
<dbReference type="Gene3D" id="3.40.50.2000">
    <property type="entry name" value="Glycogen Phosphorylase B"/>
    <property type="match status" value="2"/>
</dbReference>
<dbReference type="PANTHER" id="PTHR42655">
    <property type="entry name" value="GLYCOGEN PHOSPHORYLASE"/>
    <property type="match status" value="1"/>
</dbReference>
<organism evidence="2">
    <name type="scientific">marine sediment metagenome</name>
    <dbReference type="NCBI Taxonomy" id="412755"/>
    <lineage>
        <taxon>unclassified sequences</taxon>
        <taxon>metagenomes</taxon>
        <taxon>ecological metagenomes</taxon>
    </lineage>
</organism>
<evidence type="ECO:0000256" key="1">
    <source>
        <dbReference type="ARBA" id="ARBA00006047"/>
    </source>
</evidence>
<dbReference type="EMBL" id="BART01016203">
    <property type="protein sequence ID" value="GAG78763.1"/>
    <property type="molecule type" value="Genomic_DNA"/>
</dbReference>
<accession>X1B3F5</accession>
<dbReference type="PANTHER" id="PTHR42655:SF1">
    <property type="entry name" value="GLYCOGEN PHOSPHORYLASE"/>
    <property type="match status" value="1"/>
</dbReference>
<dbReference type="SUPFAM" id="SSF53756">
    <property type="entry name" value="UDP-Glycosyltransferase/glycogen phosphorylase"/>
    <property type="match status" value="1"/>
</dbReference>
<dbReference type="GO" id="GO:0008184">
    <property type="term" value="F:glycogen phosphorylase activity"/>
    <property type="evidence" value="ECO:0007669"/>
    <property type="project" value="InterPro"/>
</dbReference>
<comment type="caution">
    <text evidence="2">The sequence shown here is derived from an EMBL/GenBank/DDBJ whole genome shotgun (WGS) entry which is preliminary data.</text>
</comment>